<feature type="region of interest" description="Disordered" evidence="1">
    <location>
        <begin position="95"/>
        <end position="171"/>
    </location>
</feature>
<dbReference type="InterPro" id="IPR036116">
    <property type="entry name" value="FN3_sf"/>
</dbReference>
<gene>
    <name evidence="3" type="ORF">C475_00772</name>
</gene>
<dbReference type="Pfam" id="PF00041">
    <property type="entry name" value="fn3"/>
    <property type="match status" value="1"/>
</dbReference>
<sequence length="171" mass="17340">MERTEHADGDDGGARDRGTGGTAPVARAAPAGLSVDGTTAVTATLSWSAPASAPTDHYNVYVDGVKRAEADRGRTRVALANLAPATIHSVGVTAVDGAGTESRPATVRLTTDPVDPAADESDADAVEPGPTTAPSHAPEGTGSRRPDSRSPRSGDTGGWTDQGDRATERND</sequence>
<accession>M0D5T2</accession>
<dbReference type="SMART" id="SM00060">
    <property type="entry name" value="FN3"/>
    <property type="match status" value="1"/>
</dbReference>
<keyword evidence="3" id="KW-0378">Hydrolase</keyword>
<feature type="compositionally biased region" description="Basic and acidic residues" evidence="1">
    <location>
        <begin position="1"/>
        <end position="18"/>
    </location>
</feature>
<feature type="domain" description="Fibronectin type-III" evidence="2">
    <location>
        <begin position="29"/>
        <end position="117"/>
    </location>
</feature>
<dbReference type="AlphaFoldDB" id="M0D5T2"/>
<dbReference type="STRING" id="797114.C475_00772"/>
<dbReference type="PROSITE" id="PS50853">
    <property type="entry name" value="FN3"/>
    <property type="match status" value="1"/>
</dbReference>
<dbReference type="CDD" id="cd00063">
    <property type="entry name" value="FN3"/>
    <property type="match status" value="1"/>
</dbReference>
<dbReference type="Gene3D" id="2.60.40.10">
    <property type="entry name" value="Immunoglobulins"/>
    <property type="match status" value="1"/>
</dbReference>
<dbReference type="InterPro" id="IPR003961">
    <property type="entry name" value="FN3_dom"/>
</dbReference>
<evidence type="ECO:0000313" key="3">
    <source>
        <dbReference type="EMBL" id="ELZ30223.1"/>
    </source>
</evidence>
<dbReference type="OrthoDB" id="241457at2157"/>
<dbReference type="eggNOG" id="arCOG05978">
    <property type="taxonomic scope" value="Archaea"/>
</dbReference>
<comment type="caution">
    <text evidence="3">The sequence shown here is derived from an EMBL/GenBank/DDBJ whole genome shotgun (WGS) entry which is preliminary data.</text>
</comment>
<feature type="region of interest" description="Disordered" evidence="1">
    <location>
        <begin position="1"/>
        <end position="34"/>
    </location>
</feature>
<evidence type="ECO:0000259" key="2">
    <source>
        <dbReference type="PROSITE" id="PS50853"/>
    </source>
</evidence>
<dbReference type="EMBL" id="AOIU01000004">
    <property type="protein sequence ID" value="ELZ30223.1"/>
    <property type="molecule type" value="Genomic_DNA"/>
</dbReference>
<proteinExistence type="predicted"/>
<dbReference type="Proteomes" id="UP000011626">
    <property type="component" value="Unassembled WGS sequence"/>
</dbReference>
<dbReference type="GO" id="GO:0016787">
    <property type="term" value="F:hydrolase activity"/>
    <property type="evidence" value="ECO:0007669"/>
    <property type="project" value="UniProtKB-KW"/>
</dbReference>
<name>M0D5T2_9EURY</name>
<reference evidence="3 4" key="1">
    <citation type="journal article" date="2014" name="PLoS Genet.">
        <title>Phylogenetically driven sequencing of extremely halophilic archaea reveals strategies for static and dynamic osmo-response.</title>
        <authorList>
            <person name="Becker E.A."/>
            <person name="Seitzer P.M."/>
            <person name="Tritt A."/>
            <person name="Larsen D."/>
            <person name="Krusor M."/>
            <person name="Yao A.I."/>
            <person name="Wu D."/>
            <person name="Madern D."/>
            <person name="Eisen J.A."/>
            <person name="Darling A.E."/>
            <person name="Facciotti M.T."/>
        </authorList>
    </citation>
    <scope>NUCLEOTIDE SEQUENCE [LARGE SCALE GENOMIC DNA]</scope>
    <source>
        <strain evidence="3 4">2-9-1</strain>
    </source>
</reference>
<protein>
    <submittedName>
        <fullName evidence="3">Glycoside hydrolase family 5</fullName>
    </submittedName>
</protein>
<evidence type="ECO:0000256" key="1">
    <source>
        <dbReference type="SAM" id="MobiDB-lite"/>
    </source>
</evidence>
<dbReference type="SUPFAM" id="SSF49265">
    <property type="entry name" value="Fibronectin type III"/>
    <property type="match status" value="1"/>
</dbReference>
<feature type="compositionally biased region" description="Basic and acidic residues" evidence="1">
    <location>
        <begin position="162"/>
        <end position="171"/>
    </location>
</feature>
<dbReference type="InterPro" id="IPR013783">
    <property type="entry name" value="Ig-like_fold"/>
</dbReference>
<keyword evidence="4" id="KW-1185">Reference proteome</keyword>
<dbReference type="RefSeq" id="WP_006881808.1">
    <property type="nucleotide sequence ID" value="NZ_AOIU01000004.1"/>
</dbReference>
<evidence type="ECO:0000313" key="4">
    <source>
        <dbReference type="Proteomes" id="UP000011626"/>
    </source>
</evidence>
<feature type="compositionally biased region" description="Basic and acidic residues" evidence="1">
    <location>
        <begin position="142"/>
        <end position="152"/>
    </location>
</feature>
<organism evidence="3 4">
    <name type="scientific">Halosimplex carlsbadense 2-9-1</name>
    <dbReference type="NCBI Taxonomy" id="797114"/>
    <lineage>
        <taxon>Archaea</taxon>
        <taxon>Methanobacteriati</taxon>
        <taxon>Methanobacteriota</taxon>
        <taxon>Stenosarchaea group</taxon>
        <taxon>Halobacteria</taxon>
        <taxon>Halobacteriales</taxon>
        <taxon>Haloarculaceae</taxon>
        <taxon>Halosimplex</taxon>
    </lineage>
</organism>